<comment type="caution">
    <text evidence="2">The sequence shown here is derived from an EMBL/GenBank/DDBJ whole genome shotgun (WGS) entry which is preliminary data.</text>
</comment>
<sequence length="30" mass="3317">MGRLRPEPVDDGGLPEDDQLAPRSEVTLPR</sequence>
<feature type="compositionally biased region" description="Acidic residues" evidence="1">
    <location>
        <begin position="9"/>
        <end position="19"/>
    </location>
</feature>
<evidence type="ECO:0000313" key="2">
    <source>
        <dbReference type="EMBL" id="MBB5934504.1"/>
    </source>
</evidence>
<name>A0A7W9Q6F9_9ACTN</name>
<organism evidence="2 3">
    <name type="scientific">Streptomyces zagrosensis</name>
    <dbReference type="NCBI Taxonomy" id="1042984"/>
    <lineage>
        <taxon>Bacteria</taxon>
        <taxon>Bacillati</taxon>
        <taxon>Actinomycetota</taxon>
        <taxon>Actinomycetes</taxon>
        <taxon>Kitasatosporales</taxon>
        <taxon>Streptomycetaceae</taxon>
        <taxon>Streptomyces</taxon>
    </lineage>
</organism>
<dbReference type="EMBL" id="JACHJL010000003">
    <property type="protein sequence ID" value="MBB5934504.1"/>
    <property type="molecule type" value="Genomic_DNA"/>
</dbReference>
<keyword evidence="3" id="KW-1185">Reference proteome</keyword>
<evidence type="ECO:0000256" key="1">
    <source>
        <dbReference type="SAM" id="MobiDB-lite"/>
    </source>
</evidence>
<proteinExistence type="predicted"/>
<protein>
    <submittedName>
        <fullName evidence="2">Uncharacterized protein</fullName>
    </submittedName>
</protein>
<feature type="region of interest" description="Disordered" evidence="1">
    <location>
        <begin position="1"/>
        <end position="30"/>
    </location>
</feature>
<gene>
    <name evidence="2" type="ORF">FHS42_001551</name>
</gene>
<evidence type="ECO:0000313" key="3">
    <source>
        <dbReference type="Proteomes" id="UP000588098"/>
    </source>
</evidence>
<dbReference type="AlphaFoldDB" id="A0A7W9Q6F9"/>
<accession>A0A7W9Q6F9</accession>
<reference evidence="2 3" key="1">
    <citation type="submission" date="2020-08" db="EMBL/GenBank/DDBJ databases">
        <title>Genomic Encyclopedia of Type Strains, Phase III (KMG-III): the genomes of soil and plant-associated and newly described type strains.</title>
        <authorList>
            <person name="Whitman W."/>
        </authorList>
    </citation>
    <scope>NUCLEOTIDE SEQUENCE [LARGE SCALE GENOMIC DNA]</scope>
    <source>
        <strain evidence="2 3">CECT 8305</strain>
    </source>
</reference>
<dbReference type="Proteomes" id="UP000588098">
    <property type="component" value="Unassembled WGS sequence"/>
</dbReference>